<evidence type="ECO:0000256" key="9">
    <source>
        <dbReference type="ARBA" id="ARBA00023277"/>
    </source>
</evidence>
<keyword evidence="9" id="KW-0119">Carbohydrate metabolism</keyword>
<proteinExistence type="predicted"/>
<dbReference type="GO" id="GO:0009244">
    <property type="term" value="P:lipopolysaccharide core region biosynthetic process"/>
    <property type="evidence" value="ECO:0007669"/>
    <property type="project" value="UniProtKB-UniPathway"/>
</dbReference>
<dbReference type="EMBL" id="LOHS01000088">
    <property type="protein sequence ID" value="OAH12707.1"/>
    <property type="molecule type" value="Genomic_DNA"/>
</dbReference>
<dbReference type="SUPFAM" id="SSF53613">
    <property type="entry name" value="Ribokinase-like"/>
    <property type="match status" value="1"/>
</dbReference>
<comment type="pathway">
    <text evidence="1">Bacterial outer membrane biogenesis; LPS core biosynthesis.</text>
</comment>
<evidence type="ECO:0000259" key="12">
    <source>
        <dbReference type="Pfam" id="PF01467"/>
    </source>
</evidence>
<dbReference type="Gene3D" id="3.40.50.620">
    <property type="entry name" value="HUPs"/>
    <property type="match status" value="1"/>
</dbReference>
<evidence type="ECO:0000313" key="13">
    <source>
        <dbReference type="EMBL" id="OAH12707.1"/>
    </source>
</evidence>
<keyword evidence="4" id="KW-0548">Nucleotidyltransferase</keyword>
<dbReference type="SUPFAM" id="SSF52374">
    <property type="entry name" value="Nucleotidylyl transferase"/>
    <property type="match status" value="1"/>
</dbReference>
<evidence type="ECO:0000256" key="1">
    <source>
        <dbReference type="ARBA" id="ARBA00004713"/>
    </source>
</evidence>
<keyword evidence="3" id="KW-0808">Transferase</keyword>
<keyword evidence="14" id="KW-1185">Reference proteome</keyword>
<evidence type="ECO:0000256" key="4">
    <source>
        <dbReference type="ARBA" id="ARBA00022695"/>
    </source>
</evidence>
<keyword evidence="5" id="KW-0547">Nucleotide-binding</keyword>
<dbReference type="PANTHER" id="PTHR43793:SF2">
    <property type="entry name" value="BIFUNCTIONAL PROTEIN HLDE"/>
    <property type="match status" value="1"/>
</dbReference>
<keyword evidence="6" id="KW-0418">Kinase</keyword>
<keyword evidence="7" id="KW-0067">ATP-binding</keyword>
<comment type="caution">
    <text evidence="13">The sequence shown here is derived from an EMBL/GenBank/DDBJ whole genome shotgun (WGS) entry which is preliminary data.</text>
</comment>
<evidence type="ECO:0000256" key="10">
    <source>
        <dbReference type="ARBA" id="ARBA00047428"/>
    </source>
</evidence>
<dbReference type="GO" id="GO:0016773">
    <property type="term" value="F:phosphotransferase activity, alcohol group as acceptor"/>
    <property type="evidence" value="ECO:0007669"/>
    <property type="project" value="InterPro"/>
</dbReference>
<dbReference type="Pfam" id="PF01467">
    <property type="entry name" value="CTP_transf_like"/>
    <property type="match status" value="1"/>
</dbReference>
<feature type="domain" description="Cytidyltransferase-like" evidence="12">
    <location>
        <begin position="335"/>
        <end position="441"/>
    </location>
</feature>
<evidence type="ECO:0000256" key="2">
    <source>
        <dbReference type="ARBA" id="ARBA00012519"/>
    </source>
</evidence>
<sequence length="472" mass="49019">MTAQRPPLVVVGDALLDQDIDGDATRLAPDAPAPVVDVVSEHSRPGGAALAAALAARAAGREVVLVTALGDDPASETVRAMLEPRLRLVELPLDGTLAVKTRVRAGNRPLVRIDRGGGTPGRAGDAVRAALAEARAVLVADYGRGTAAAVRHQLAHAARRVPVVWDPHPRGGPPVPGVRLATPNSTEARSLIGVEDADESLRAHARRGSRLAERWRAAAVAVTLGERGAILARAGSDNPLYVPAPQPAQGDPCGAGDCFAAAAAASLADGGLPEEAVVRAVAEAADFVAAGGAGNRDLWETAERTPPPEGHERHLTDAHALARSVRARGGTVVATGGCFDLLHAGHVGLLQNARRTGDCLIVCVNSDACVRRLKGPGRPINPVADRVRVLAGLGCVDAVAVFDEDTPEALLRQLRPHLWVKGGDYSADALPEAAALREWGGQAIVLPYLDGRSTTELARRAALAPLTPRLRR</sequence>
<dbReference type="NCBIfam" id="TIGR00125">
    <property type="entry name" value="cyt_tran_rel"/>
    <property type="match status" value="1"/>
</dbReference>
<accession>A0A177HQJ5</accession>
<dbReference type="PATRIC" id="fig|1716141.3.peg.4264"/>
<dbReference type="InterPro" id="IPR014729">
    <property type="entry name" value="Rossmann-like_a/b/a_fold"/>
</dbReference>
<evidence type="ECO:0000256" key="5">
    <source>
        <dbReference type="ARBA" id="ARBA00022741"/>
    </source>
</evidence>
<dbReference type="RefSeq" id="WP_067279696.1">
    <property type="nucleotide sequence ID" value="NZ_LOHS01000088.1"/>
</dbReference>
<evidence type="ECO:0000256" key="7">
    <source>
        <dbReference type="ARBA" id="ARBA00022840"/>
    </source>
</evidence>
<dbReference type="PANTHER" id="PTHR43793">
    <property type="entry name" value="FAD SYNTHASE"/>
    <property type="match status" value="1"/>
</dbReference>
<dbReference type="Pfam" id="PF00294">
    <property type="entry name" value="PfkB"/>
    <property type="match status" value="1"/>
</dbReference>
<dbReference type="InterPro" id="IPR029056">
    <property type="entry name" value="Ribokinase-like"/>
</dbReference>
<dbReference type="NCBIfam" id="TIGR02199">
    <property type="entry name" value="rfaE_dom_II"/>
    <property type="match status" value="1"/>
</dbReference>
<dbReference type="EC" id="2.7.7.70" evidence="2"/>
<evidence type="ECO:0000256" key="3">
    <source>
        <dbReference type="ARBA" id="ARBA00022679"/>
    </source>
</evidence>
<dbReference type="GO" id="GO:0005524">
    <property type="term" value="F:ATP binding"/>
    <property type="evidence" value="ECO:0007669"/>
    <property type="project" value="UniProtKB-KW"/>
</dbReference>
<dbReference type="InterPro" id="IPR002173">
    <property type="entry name" value="Carboh/pur_kinase_PfkB_CS"/>
</dbReference>
<protein>
    <recommendedName>
        <fullName evidence="2">D-glycero-beta-D-manno-heptose 1-phosphate adenylyltransferase</fullName>
        <ecNumber evidence="2">2.7.7.70</ecNumber>
    </recommendedName>
</protein>
<evidence type="ECO:0000256" key="8">
    <source>
        <dbReference type="ARBA" id="ARBA00023268"/>
    </source>
</evidence>
<dbReference type="InterPro" id="IPR004821">
    <property type="entry name" value="Cyt_trans-like"/>
</dbReference>
<dbReference type="Gene3D" id="3.40.1190.20">
    <property type="match status" value="1"/>
</dbReference>
<evidence type="ECO:0000313" key="14">
    <source>
        <dbReference type="Proteomes" id="UP000077381"/>
    </source>
</evidence>
<dbReference type="Proteomes" id="UP000077381">
    <property type="component" value="Unassembled WGS sequence"/>
</dbReference>
<dbReference type="UniPathway" id="UPA00958"/>
<dbReference type="InterPro" id="IPR011914">
    <property type="entry name" value="RfaE_dom_II"/>
</dbReference>
<feature type="domain" description="Carbohydrate kinase PfkB" evidence="11">
    <location>
        <begin position="8"/>
        <end position="295"/>
    </location>
</feature>
<keyword evidence="8" id="KW-0511">Multifunctional enzyme</keyword>
<dbReference type="GO" id="GO:0016779">
    <property type="term" value="F:nucleotidyltransferase activity"/>
    <property type="evidence" value="ECO:0007669"/>
    <property type="project" value="UniProtKB-KW"/>
</dbReference>
<gene>
    <name evidence="13" type="primary">hldE</name>
    <name evidence="13" type="ORF">STSP_40530</name>
</gene>
<name>A0A177HQJ5_9ACTN</name>
<evidence type="ECO:0000256" key="6">
    <source>
        <dbReference type="ARBA" id="ARBA00022777"/>
    </source>
</evidence>
<dbReference type="GO" id="GO:0016301">
    <property type="term" value="F:kinase activity"/>
    <property type="evidence" value="ECO:0007669"/>
    <property type="project" value="UniProtKB-KW"/>
</dbReference>
<dbReference type="OrthoDB" id="9802794at2"/>
<dbReference type="InterPro" id="IPR050385">
    <property type="entry name" value="Archaeal_FAD_synthase"/>
</dbReference>
<dbReference type="STRING" id="1716141.STSP_40530"/>
<dbReference type="InterPro" id="IPR011611">
    <property type="entry name" value="PfkB_dom"/>
</dbReference>
<organism evidence="13 14">
    <name type="scientific">Streptomyces jeddahensis</name>
    <dbReference type="NCBI Taxonomy" id="1716141"/>
    <lineage>
        <taxon>Bacteria</taxon>
        <taxon>Bacillati</taxon>
        <taxon>Actinomycetota</taxon>
        <taxon>Actinomycetes</taxon>
        <taxon>Kitasatosporales</taxon>
        <taxon>Streptomycetaceae</taxon>
        <taxon>Streptomyces</taxon>
    </lineage>
</organism>
<dbReference type="PROSITE" id="PS00584">
    <property type="entry name" value="PFKB_KINASES_2"/>
    <property type="match status" value="1"/>
</dbReference>
<evidence type="ECO:0000259" key="11">
    <source>
        <dbReference type="Pfam" id="PF00294"/>
    </source>
</evidence>
<dbReference type="AlphaFoldDB" id="A0A177HQJ5"/>
<comment type="catalytic activity">
    <reaction evidence="10">
        <text>D-glycero-beta-D-manno-heptose 1-phosphate + ATP + H(+) = ADP-D-glycero-beta-D-manno-heptose + diphosphate</text>
        <dbReference type="Rhea" id="RHEA:27465"/>
        <dbReference type="ChEBI" id="CHEBI:15378"/>
        <dbReference type="ChEBI" id="CHEBI:30616"/>
        <dbReference type="ChEBI" id="CHEBI:33019"/>
        <dbReference type="ChEBI" id="CHEBI:59967"/>
        <dbReference type="ChEBI" id="CHEBI:61593"/>
        <dbReference type="EC" id="2.7.7.70"/>
    </reaction>
</comment>
<reference evidence="13 14" key="1">
    <citation type="submission" date="2015-12" db="EMBL/GenBank/DDBJ databases">
        <title>Genome sequence of Streptomyces sp. G25.</title>
        <authorList>
            <person name="Poehlein A."/>
            <person name="Roettig A."/>
            <person name="Hiessl S."/>
            <person name="Hauschild P."/>
            <person name="Schauer J."/>
            <person name="Madkour M.H."/>
            <person name="Al-Ansari A.M."/>
            <person name="Almakishah N.H."/>
            <person name="Steinbuechel A."/>
            <person name="Daniel R."/>
        </authorList>
    </citation>
    <scope>NUCLEOTIDE SEQUENCE [LARGE SCALE GENOMIC DNA]</scope>
    <source>
        <strain evidence="14">G25(2015)</strain>
    </source>
</reference>